<feature type="transmembrane region" description="Helical" evidence="1">
    <location>
        <begin position="74"/>
        <end position="96"/>
    </location>
</feature>
<evidence type="ECO:0000313" key="3">
    <source>
        <dbReference type="Proteomes" id="UP000193498"/>
    </source>
</evidence>
<dbReference type="EMBL" id="MCFE01000393">
    <property type="protein sequence ID" value="ORX90213.1"/>
    <property type="molecule type" value="Genomic_DNA"/>
</dbReference>
<feature type="transmembrane region" description="Helical" evidence="1">
    <location>
        <begin position="149"/>
        <end position="176"/>
    </location>
</feature>
<comment type="caution">
    <text evidence="2">The sequence shown here is derived from an EMBL/GenBank/DDBJ whole genome shotgun (WGS) entry which is preliminary data.</text>
</comment>
<reference evidence="2 3" key="1">
    <citation type="submission" date="2016-07" db="EMBL/GenBank/DDBJ databases">
        <title>Pervasive Adenine N6-methylation of Active Genes in Fungi.</title>
        <authorList>
            <consortium name="DOE Joint Genome Institute"/>
            <person name="Mondo S.J."/>
            <person name="Dannebaum R.O."/>
            <person name="Kuo R.C."/>
            <person name="Labutti K."/>
            <person name="Haridas S."/>
            <person name="Kuo A."/>
            <person name="Salamov A."/>
            <person name="Ahrendt S.R."/>
            <person name="Lipzen A."/>
            <person name="Sullivan W."/>
            <person name="Andreopoulos W.B."/>
            <person name="Clum A."/>
            <person name="Lindquist E."/>
            <person name="Daum C."/>
            <person name="Ramamoorthy G.K."/>
            <person name="Gryganskyi A."/>
            <person name="Culley D."/>
            <person name="Magnuson J.K."/>
            <person name="James T.Y."/>
            <person name="O'Malley M.A."/>
            <person name="Stajich J.E."/>
            <person name="Spatafora J.W."/>
            <person name="Visel A."/>
            <person name="Grigoriev I.V."/>
        </authorList>
    </citation>
    <scope>NUCLEOTIDE SEQUENCE [LARGE SCALE GENOMIC DNA]</scope>
    <source>
        <strain evidence="2 3">CBS 931.73</strain>
    </source>
</reference>
<feature type="transmembrane region" description="Helical" evidence="1">
    <location>
        <begin position="108"/>
        <end position="129"/>
    </location>
</feature>
<name>A0A1Y1XWV7_9FUNG</name>
<feature type="transmembrane region" description="Helical" evidence="1">
    <location>
        <begin position="42"/>
        <end position="68"/>
    </location>
</feature>
<evidence type="ECO:0008006" key="4">
    <source>
        <dbReference type="Google" id="ProtNLM"/>
    </source>
</evidence>
<keyword evidence="3" id="KW-1185">Reference proteome</keyword>
<organism evidence="2 3">
    <name type="scientific">Basidiobolus meristosporus CBS 931.73</name>
    <dbReference type="NCBI Taxonomy" id="1314790"/>
    <lineage>
        <taxon>Eukaryota</taxon>
        <taxon>Fungi</taxon>
        <taxon>Fungi incertae sedis</taxon>
        <taxon>Zoopagomycota</taxon>
        <taxon>Entomophthoromycotina</taxon>
        <taxon>Basidiobolomycetes</taxon>
        <taxon>Basidiobolales</taxon>
        <taxon>Basidiobolaceae</taxon>
        <taxon>Basidiobolus</taxon>
    </lineage>
</organism>
<evidence type="ECO:0000256" key="1">
    <source>
        <dbReference type="SAM" id="Phobius"/>
    </source>
</evidence>
<feature type="transmembrane region" description="Helical" evidence="1">
    <location>
        <begin position="188"/>
        <end position="208"/>
    </location>
</feature>
<keyword evidence="1" id="KW-0812">Transmembrane</keyword>
<gene>
    <name evidence="2" type="ORF">K493DRAFT_410013</name>
</gene>
<sequence length="268" mass="30591">MDHEKHMELNDQVELLMVAFTFFPVARDVYDSMRMVVRDRALIYKLNLVQSFLLLATGCMYLGIRLFAKWPNCVIYFFSYCSMSFTSVTLILTLVFLRSICINRHARLIKGIFAVSQLTHLTAQIFMMINTRKIFAVAEGSCSWTTDDIYIILLLTNSTFIVVFFASMTIVSIYKYARANSSPLFKVFIRDGLISLVLISLVSILVLILQVLKVIQSGILLHSLWMLLSLITTQQCRTSFSLRNNSSEQVETECTLEAKPSLTTITIK</sequence>
<dbReference type="Proteomes" id="UP000193498">
    <property type="component" value="Unassembled WGS sequence"/>
</dbReference>
<proteinExistence type="predicted"/>
<protein>
    <recommendedName>
        <fullName evidence="4">G-protein coupled receptors family 3 profile domain-containing protein</fullName>
    </recommendedName>
</protein>
<keyword evidence="1" id="KW-0472">Membrane</keyword>
<dbReference type="InParanoid" id="A0A1Y1XWV7"/>
<evidence type="ECO:0000313" key="2">
    <source>
        <dbReference type="EMBL" id="ORX90213.1"/>
    </source>
</evidence>
<accession>A0A1Y1XWV7</accession>
<keyword evidence="1" id="KW-1133">Transmembrane helix</keyword>
<dbReference type="AlphaFoldDB" id="A0A1Y1XWV7"/>